<gene>
    <name evidence="10" type="ORF">CVLEPA_LOCUS23345</name>
</gene>
<evidence type="ECO:0000313" key="11">
    <source>
        <dbReference type="Proteomes" id="UP001642483"/>
    </source>
</evidence>
<name>A0ABP0GG64_CLALP</name>
<comment type="cofactor">
    <cofactor evidence="1">
        <name>Ca(2+)</name>
        <dbReference type="ChEBI" id="CHEBI:29108"/>
    </cofactor>
</comment>
<dbReference type="SMART" id="SM00159">
    <property type="entry name" value="PTX"/>
    <property type="match status" value="1"/>
</dbReference>
<dbReference type="PRINTS" id="PR00895">
    <property type="entry name" value="PENTAXIN"/>
</dbReference>
<feature type="chain" id="PRO_5046928716" description="Pentraxin (PTX) domain-containing protein" evidence="8">
    <location>
        <begin position="21"/>
        <end position="280"/>
    </location>
</feature>
<evidence type="ECO:0000259" key="9">
    <source>
        <dbReference type="PROSITE" id="PS51828"/>
    </source>
</evidence>
<dbReference type="InterPro" id="IPR001759">
    <property type="entry name" value="PTX_dom"/>
</dbReference>
<accession>A0ABP0GG64</accession>
<keyword evidence="3" id="KW-0106">Calcium</keyword>
<feature type="region of interest" description="Disordered" evidence="7">
    <location>
        <begin position="44"/>
        <end position="71"/>
    </location>
</feature>
<feature type="domain" description="Pentraxin (PTX)" evidence="9">
    <location>
        <begin position="73"/>
        <end position="277"/>
    </location>
</feature>
<dbReference type="Proteomes" id="UP001642483">
    <property type="component" value="Unassembled WGS sequence"/>
</dbReference>
<evidence type="ECO:0000256" key="2">
    <source>
        <dbReference type="ARBA" id="ARBA00022723"/>
    </source>
</evidence>
<comment type="caution">
    <text evidence="6">Lacks conserved residue(s) required for the propagation of feature annotation.</text>
</comment>
<protein>
    <recommendedName>
        <fullName evidence="9">Pentraxin (PTX) domain-containing protein</fullName>
    </recommendedName>
</protein>
<sequence>MAILEIITVLLLSTALTTYAQDQEISSPQIPVCVPANLAGPNGGYLQRQKGDPGEKGDKGERGFPGYGQKSTSCPLISYHMRRLDQRTDYPRYRYYVPRMTQATACTWVETSDYNNHATLWHYATNSHDNEFFLAFLNPTTIRMAVGGILHDFQVKSLTRFQRLHICGWFSSSRRQIGIFINTKSISTMSYRGEIMLGGGSLLLGQEQDRVNAQRLEASQSLSGTFTNMMIWPRVLSEDDISNIAYKCECPLDYAIALTLDRTELYGEATYSIPDACPTF</sequence>
<comment type="caution">
    <text evidence="10">The sequence shown here is derived from an EMBL/GenBank/DDBJ whole genome shotgun (WGS) entry which is preliminary data.</text>
</comment>
<reference evidence="10 11" key="1">
    <citation type="submission" date="2024-02" db="EMBL/GenBank/DDBJ databases">
        <authorList>
            <person name="Daric V."/>
            <person name="Darras S."/>
        </authorList>
    </citation>
    <scope>NUCLEOTIDE SEQUENCE [LARGE SCALE GENOMIC DNA]</scope>
</reference>
<keyword evidence="8" id="KW-0732">Signal</keyword>
<dbReference type="EMBL" id="CAWYQH010000119">
    <property type="protein sequence ID" value="CAK8690773.1"/>
    <property type="molecule type" value="Genomic_DNA"/>
</dbReference>
<keyword evidence="11" id="KW-1185">Reference proteome</keyword>
<dbReference type="Pfam" id="PF00354">
    <property type="entry name" value="Pentaxin"/>
    <property type="match status" value="1"/>
</dbReference>
<evidence type="ECO:0000313" key="10">
    <source>
        <dbReference type="EMBL" id="CAK8690773.1"/>
    </source>
</evidence>
<evidence type="ECO:0000256" key="4">
    <source>
        <dbReference type="ARBA" id="ARBA00023157"/>
    </source>
</evidence>
<dbReference type="PANTHER" id="PTHR19277">
    <property type="entry name" value="PENTRAXIN"/>
    <property type="match status" value="1"/>
</dbReference>
<feature type="compositionally biased region" description="Basic and acidic residues" evidence="7">
    <location>
        <begin position="49"/>
        <end position="62"/>
    </location>
</feature>
<keyword evidence="4" id="KW-1015">Disulfide bond</keyword>
<evidence type="ECO:0000256" key="3">
    <source>
        <dbReference type="ARBA" id="ARBA00022837"/>
    </source>
</evidence>
<keyword evidence="2" id="KW-0479">Metal-binding</keyword>
<dbReference type="PANTHER" id="PTHR19277:SF161">
    <property type="entry name" value="LAMININ G DOMAIN-CONTAINING PROTEIN"/>
    <property type="match status" value="1"/>
</dbReference>
<dbReference type="InterPro" id="IPR013320">
    <property type="entry name" value="ConA-like_dom_sf"/>
</dbReference>
<feature type="signal peptide" evidence="8">
    <location>
        <begin position="1"/>
        <end position="20"/>
    </location>
</feature>
<dbReference type="SUPFAM" id="SSF49899">
    <property type="entry name" value="Concanavalin A-like lectins/glucanases"/>
    <property type="match status" value="1"/>
</dbReference>
<dbReference type="Gene3D" id="2.60.120.200">
    <property type="match status" value="1"/>
</dbReference>
<dbReference type="PROSITE" id="PS51828">
    <property type="entry name" value="PTX_2"/>
    <property type="match status" value="1"/>
</dbReference>
<evidence type="ECO:0000256" key="1">
    <source>
        <dbReference type="ARBA" id="ARBA00001913"/>
    </source>
</evidence>
<evidence type="ECO:0000256" key="8">
    <source>
        <dbReference type="SAM" id="SignalP"/>
    </source>
</evidence>
<evidence type="ECO:0000256" key="7">
    <source>
        <dbReference type="SAM" id="MobiDB-lite"/>
    </source>
</evidence>
<dbReference type="InterPro" id="IPR051360">
    <property type="entry name" value="Neuronal_Pentraxin_Related"/>
</dbReference>
<keyword evidence="5" id="KW-0325">Glycoprotein</keyword>
<organism evidence="10 11">
    <name type="scientific">Clavelina lepadiformis</name>
    <name type="common">Light-bulb sea squirt</name>
    <name type="synonym">Ascidia lepadiformis</name>
    <dbReference type="NCBI Taxonomy" id="159417"/>
    <lineage>
        <taxon>Eukaryota</taxon>
        <taxon>Metazoa</taxon>
        <taxon>Chordata</taxon>
        <taxon>Tunicata</taxon>
        <taxon>Ascidiacea</taxon>
        <taxon>Aplousobranchia</taxon>
        <taxon>Clavelinidae</taxon>
        <taxon>Clavelina</taxon>
    </lineage>
</organism>
<proteinExistence type="predicted"/>
<evidence type="ECO:0000256" key="5">
    <source>
        <dbReference type="ARBA" id="ARBA00023180"/>
    </source>
</evidence>
<evidence type="ECO:0000256" key="6">
    <source>
        <dbReference type="PROSITE-ProRule" id="PRU01172"/>
    </source>
</evidence>